<dbReference type="SUPFAM" id="SSF52343">
    <property type="entry name" value="Ferredoxin reductase-like, C-terminal NADP-linked domain"/>
    <property type="match status" value="1"/>
</dbReference>
<keyword evidence="7 14" id="KW-0274">FAD</keyword>
<evidence type="ECO:0000256" key="9">
    <source>
        <dbReference type="ARBA" id="ARBA00023002"/>
    </source>
</evidence>
<dbReference type="GO" id="GO:0005741">
    <property type="term" value="C:mitochondrial outer membrane"/>
    <property type="evidence" value="ECO:0007669"/>
    <property type="project" value="UniProtKB-SubCell"/>
</dbReference>
<dbReference type="Pfam" id="PF00175">
    <property type="entry name" value="NAD_binding_1"/>
    <property type="match status" value="1"/>
</dbReference>
<dbReference type="PRINTS" id="PR00371">
    <property type="entry name" value="FPNCR"/>
</dbReference>
<dbReference type="EMBL" id="JAHLVD010000001">
    <property type="protein sequence ID" value="KAG7852793.1"/>
    <property type="molecule type" value="Genomic_DNA"/>
</dbReference>
<evidence type="ECO:0000256" key="1">
    <source>
        <dbReference type="ARBA" id="ARBA00001974"/>
    </source>
</evidence>
<dbReference type="InterPro" id="IPR017927">
    <property type="entry name" value="FAD-bd_FR_type"/>
</dbReference>
<feature type="binding site" evidence="14">
    <location>
        <position position="69"/>
    </location>
    <ligand>
        <name>FAD</name>
        <dbReference type="ChEBI" id="CHEBI:57692"/>
    </ligand>
</feature>
<evidence type="ECO:0000313" key="19">
    <source>
        <dbReference type="Proteomes" id="UP001196530"/>
    </source>
</evidence>
<evidence type="ECO:0000256" key="10">
    <source>
        <dbReference type="ARBA" id="ARBA00023027"/>
    </source>
</evidence>
<dbReference type="PRINTS" id="PR00406">
    <property type="entry name" value="CYTB5RDTASE"/>
</dbReference>
<dbReference type="FunFam" id="3.40.50.80:FF:000009">
    <property type="entry name" value="NADH-cytochrome b5 reductase"/>
    <property type="match status" value="1"/>
</dbReference>
<dbReference type="InterPro" id="IPR001834">
    <property type="entry name" value="CBR-like"/>
</dbReference>
<dbReference type="FunFam" id="2.40.30.10:FF:000032">
    <property type="entry name" value="NADH-cytochrome b5 reductase"/>
    <property type="match status" value="1"/>
</dbReference>
<dbReference type="GeneID" id="66124997"/>
<evidence type="ECO:0000256" key="2">
    <source>
        <dbReference type="ARBA" id="ARBA00004572"/>
    </source>
</evidence>
<dbReference type="PANTHER" id="PTHR19370:SF171">
    <property type="entry name" value="NADH-CYTOCHROME B5 REDUCTASE 2"/>
    <property type="match status" value="1"/>
</dbReference>
<evidence type="ECO:0000313" key="18">
    <source>
        <dbReference type="EMBL" id="KAG7852793.1"/>
    </source>
</evidence>
<evidence type="ECO:0000256" key="11">
    <source>
        <dbReference type="ARBA" id="ARBA00023128"/>
    </source>
</evidence>
<feature type="binding site" evidence="14">
    <location>
        <position position="70"/>
    </location>
    <ligand>
        <name>FAD</name>
        <dbReference type="ChEBI" id="CHEBI:57692"/>
    </ligand>
</feature>
<feature type="domain" description="FAD-binding FR-type" evidence="16">
    <location>
        <begin position="16"/>
        <end position="120"/>
    </location>
</feature>
<keyword evidence="11" id="KW-0496">Mitochondrion</keyword>
<feature type="binding site" evidence="14">
    <location>
        <position position="137"/>
    </location>
    <ligand>
        <name>FAD</name>
        <dbReference type="ChEBI" id="CHEBI:57692"/>
    </ligand>
</feature>
<name>A0AAN6DHV2_PICAN</name>
<evidence type="ECO:0000256" key="13">
    <source>
        <dbReference type="ARBA" id="ARBA00047682"/>
    </source>
</evidence>
<evidence type="ECO:0000313" key="17">
    <source>
        <dbReference type="EMBL" id="KAG7820862.1"/>
    </source>
</evidence>
<evidence type="ECO:0000313" key="20">
    <source>
        <dbReference type="Proteomes" id="UP001197328"/>
    </source>
</evidence>
<dbReference type="SUPFAM" id="SSF63380">
    <property type="entry name" value="Riboflavin synthase domain-like"/>
    <property type="match status" value="1"/>
</dbReference>
<comment type="cofactor">
    <cofactor evidence="1 14 15">
        <name>FAD</name>
        <dbReference type="ChEBI" id="CHEBI:57692"/>
    </cofactor>
</comment>
<feature type="binding site" evidence="14">
    <location>
        <position position="94"/>
    </location>
    <ligand>
        <name>FAD</name>
        <dbReference type="ChEBI" id="CHEBI:57692"/>
    </ligand>
</feature>
<feature type="binding site" evidence="14">
    <location>
        <position position="86"/>
    </location>
    <ligand>
        <name>FAD</name>
        <dbReference type="ChEBI" id="CHEBI:57692"/>
    </ligand>
</feature>
<comment type="similarity">
    <text evidence="3 15">Belongs to the flavoprotein pyridine nucleotide cytochrome reductase family.</text>
</comment>
<keyword evidence="12" id="KW-0472">Membrane</keyword>
<dbReference type="PANTHER" id="PTHR19370">
    <property type="entry name" value="NADH-CYTOCHROME B5 REDUCTASE"/>
    <property type="match status" value="1"/>
</dbReference>
<proteinExistence type="inferred from homology"/>
<protein>
    <recommendedName>
        <fullName evidence="15">NADH-cytochrome b5 reductase</fullName>
        <ecNumber evidence="15">1.6.2.2</ecNumber>
    </recommendedName>
</protein>
<dbReference type="Proteomes" id="UP001197328">
    <property type="component" value="Unassembled WGS sequence"/>
</dbReference>
<gene>
    <name evidence="17" type="ORF">KL928_000946</name>
    <name evidence="18" type="ORF">KL940_000494</name>
</gene>
<keyword evidence="8" id="KW-1133">Transmembrane helix</keyword>
<dbReference type="InterPro" id="IPR017938">
    <property type="entry name" value="Riboflavin_synthase-like_b-brl"/>
</dbReference>
<dbReference type="GO" id="GO:0006696">
    <property type="term" value="P:ergosterol biosynthetic process"/>
    <property type="evidence" value="ECO:0007669"/>
    <property type="project" value="TreeGrafter"/>
</dbReference>
<dbReference type="Pfam" id="PF00970">
    <property type="entry name" value="FAD_binding_6"/>
    <property type="match status" value="1"/>
</dbReference>
<feature type="binding site" evidence="14">
    <location>
        <position position="95"/>
    </location>
    <ligand>
        <name>FAD</name>
        <dbReference type="ChEBI" id="CHEBI:57692"/>
    </ligand>
</feature>
<dbReference type="InterPro" id="IPR008333">
    <property type="entry name" value="Cbr1-like_FAD-bd_dom"/>
</dbReference>
<evidence type="ECO:0000256" key="5">
    <source>
        <dbReference type="ARBA" id="ARBA00022692"/>
    </source>
</evidence>
<dbReference type="InterPro" id="IPR001433">
    <property type="entry name" value="OxRdtase_FAD/NAD-bd"/>
</dbReference>
<comment type="subcellular location">
    <subcellularLocation>
        <location evidence="2">Mitochondrion outer membrane</location>
        <topology evidence="2">Single-pass membrane protein</topology>
    </subcellularLocation>
</comment>
<evidence type="ECO:0000256" key="4">
    <source>
        <dbReference type="ARBA" id="ARBA00022630"/>
    </source>
</evidence>
<evidence type="ECO:0000256" key="3">
    <source>
        <dbReference type="ARBA" id="ARBA00006105"/>
    </source>
</evidence>
<dbReference type="RefSeq" id="XP_043061405.1">
    <property type="nucleotide sequence ID" value="XM_043206697.1"/>
</dbReference>
<keyword evidence="10 15" id="KW-0520">NAD</keyword>
<evidence type="ECO:0000256" key="8">
    <source>
        <dbReference type="ARBA" id="ARBA00022989"/>
    </source>
</evidence>
<dbReference type="PROSITE" id="PS51384">
    <property type="entry name" value="FAD_FR"/>
    <property type="match status" value="1"/>
</dbReference>
<keyword evidence="4 14" id="KW-0285">Flavoprotein</keyword>
<dbReference type="GO" id="GO:0090524">
    <property type="term" value="F:cytochrome-b5 reductase activity, acting on NADH"/>
    <property type="evidence" value="ECO:0007669"/>
    <property type="project" value="UniProtKB-EC"/>
</dbReference>
<keyword evidence="20" id="KW-1185">Reference proteome</keyword>
<feature type="binding site" evidence="14">
    <location>
        <position position="71"/>
    </location>
    <ligand>
        <name>FAD</name>
        <dbReference type="ChEBI" id="CHEBI:57692"/>
    </ligand>
</feature>
<dbReference type="Proteomes" id="UP001196530">
    <property type="component" value="Unassembled WGS sequence"/>
</dbReference>
<keyword evidence="6" id="KW-1000">Mitochondrion outer membrane</keyword>
<evidence type="ECO:0000259" key="16">
    <source>
        <dbReference type="PROSITE" id="PS51384"/>
    </source>
</evidence>
<evidence type="ECO:0000256" key="14">
    <source>
        <dbReference type="PIRSR" id="PIRSR601834-1"/>
    </source>
</evidence>
<feature type="binding site" evidence="14">
    <location>
        <position position="96"/>
    </location>
    <ligand>
        <name>FAD</name>
        <dbReference type="ChEBI" id="CHEBI:57692"/>
    </ligand>
</feature>
<evidence type="ECO:0000256" key="7">
    <source>
        <dbReference type="ARBA" id="ARBA00022827"/>
    </source>
</evidence>
<dbReference type="Gene3D" id="3.40.50.80">
    <property type="entry name" value="Nucleotide-binding domain of ferredoxin-NADP reductase (FNR) module"/>
    <property type="match status" value="1"/>
</dbReference>
<comment type="catalytic activity">
    <reaction evidence="13 15">
        <text>2 Fe(III)-[cytochrome b5] + NADH = 2 Fe(II)-[cytochrome b5] + NAD(+) + H(+)</text>
        <dbReference type="Rhea" id="RHEA:46680"/>
        <dbReference type="Rhea" id="RHEA-COMP:10438"/>
        <dbReference type="Rhea" id="RHEA-COMP:10439"/>
        <dbReference type="ChEBI" id="CHEBI:15378"/>
        <dbReference type="ChEBI" id="CHEBI:29033"/>
        <dbReference type="ChEBI" id="CHEBI:29034"/>
        <dbReference type="ChEBI" id="CHEBI:57540"/>
        <dbReference type="ChEBI" id="CHEBI:57945"/>
        <dbReference type="EC" id="1.6.2.2"/>
    </reaction>
</comment>
<reference evidence="17 20" key="1">
    <citation type="journal article" date="2021" name="G3 (Bethesda)">
        <title>Genomic diversity, chromosomal rearrangements, and interspecies hybridization in the ogataea polymorpha species complex.</title>
        <authorList>
            <person name="Hanson S.J."/>
            <person name="Cinneide E.O."/>
            <person name="Salzberg L.I."/>
            <person name="Wolfe K.H."/>
            <person name="McGowan J."/>
            <person name="Fitzpatrick D.A."/>
            <person name="Matlin K."/>
        </authorList>
    </citation>
    <scope>NUCLEOTIDE SEQUENCE</scope>
    <source>
        <strain evidence="18">51-138</strain>
        <strain evidence="17">61-244</strain>
    </source>
</reference>
<keyword evidence="5" id="KW-0812">Transmembrane</keyword>
<dbReference type="EC" id="1.6.2.2" evidence="15"/>
<dbReference type="EMBL" id="JAHLUX010000002">
    <property type="protein sequence ID" value="KAG7820862.1"/>
    <property type="molecule type" value="Genomic_DNA"/>
</dbReference>
<evidence type="ECO:0000256" key="12">
    <source>
        <dbReference type="ARBA" id="ARBA00023136"/>
    </source>
</evidence>
<dbReference type="Gene3D" id="2.40.30.10">
    <property type="entry name" value="Translation factors"/>
    <property type="match status" value="1"/>
</dbReference>
<dbReference type="AlphaFoldDB" id="A0AAN6DHV2"/>
<dbReference type="InterPro" id="IPR001709">
    <property type="entry name" value="Flavoprot_Pyr_Nucl_cyt_Rdtase"/>
</dbReference>
<feature type="binding site" evidence="14">
    <location>
        <position position="88"/>
    </location>
    <ligand>
        <name>FAD</name>
        <dbReference type="ChEBI" id="CHEBI:57692"/>
    </ligand>
</feature>
<evidence type="ECO:0000256" key="6">
    <source>
        <dbReference type="ARBA" id="ARBA00022787"/>
    </source>
</evidence>
<comment type="caution">
    <text evidence="17">The sequence shown here is derived from an EMBL/GenBank/DDBJ whole genome shotgun (WGS) entry which is preliminary data.</text>
</comment>
<dbReference type="InterPro" id="IPR039261">
    <property type="entry name" value="FNR_nucleotide-bd"/>
</dbReference>
<accession>A0AAN6DHV2</accession>
<organism evidence="17 19">
    <name type="scientific">Pichia angusta</name>
    <name type="common">Yeast</name>
    <name type="synonym">Hansenula polymorpha</name>
    <dbReference type="NCBI Taxonomy" id="870730"/>
    <lineage>
        <taxon>Eukaryota</taxon>
        <taxon>Fungi</taxon>
        <taxon>Dikarya</taxon>
        <taxon>Ascomycota</taxon>
        <taxon>Saccharomycotina</taxon>
        <taxon>Pichiomycetes</taxon>
        <taxon>Pichiales</taxon>
        <taxon>Pichiaceae</taxon>
        <taxon>Ogataea</taxon>
    </lineage>
</organism>
<keyword evidence="9 15" id="KW-0560">Oxidoreductase</keyword>
<evidence type="ECO:0000256" key="15">
    <source>
        <dbReference type="RuleBase" id="RU361226"/>
    </source>
</evidence>
<sequence length="267" mass="29652">MSSIASEAPVALKGGDEWIDLKLKDVKQLSHDTKLLTFELPSPDAKSGLTTASCVMTKFVTEKGNNVIRPYTPISDNEQQGTLQMLVKHYDGGKMSSHIFDLKPQDTLSFKGPIQKWKWEPNSFKEIYLLGGGTGITPLYQLIHEILKNEKDQTKVKLLYGSKTVEDILLKPELDALASKHPDQFKVRYFVDKATTAPDRKITEGFITKDVLSKELSGPSDDIHIFVCGPPPFYEAVSGNKKSPSDQGELTGALAELGYNKSQVFKF</sequence>
<dbReference type="CDD" id="cd06183">
    <property type="entry name" value="cyt_b5_reduct_like"/>
    <property type="match status" value="1"/>
</dbReference>